<evidence type="ECO:0000313" key="2">
    <source>
        <dbReference type="EnsemblMetazoa" id="BGLB013296-PB"/>
    </source>
</evidence>
<dbReference type="Proteomes" id="UP000076420">
    <property type="component" value="Unassembled WGS sequence"/>
</dbReference>
<dbReference type="InterPro" id="IPR008560">
    <property type="entry name" value="DUF842_euk"/>
</dbReference>
<dbReference type="PANTHER" id="PTHR21096:SF0">
    <property type="entry name" value="PROTEIN FAM136A"/>
    <property type="match status" value="1"/>
</dbReference>
<accession>A0A2C9K527</accession>
<dbReference type="STRING" id="6526.A0A2C9K527"/>
<dbReference type="VEuPathDB" id="VectorBase:BGLAX_049035"/>
<evidence type="ECO:0000313" key="3">
    <source>
        <dbReference type="Proteomes" id="UP000076420"/>
    </source>
</evidence>
<dbReference type="EnsemblMetazoa" id="BGLB013296-RB">
    <property type="protein sequence ID" value="BGLB013296-PB"/>
    <property type="gene ID" value="BGLB013296"/>
</dbReference>
<name>A0A2C9K527_BIOGL</name>
<organism evidence="2 3">
    <name type="scientific">Biomphalaria glabrata</name>
    <name type="common">Bloodfluke planorb</name>
    <name type="synonym">Freshwater snail</name>
    <dbReference type="NCBI Taxonomy" id="6526"/>
    <lineage>
        <taxon>Eukaryota</taxon>
        <taxon>Metazoa</taxon>
        <taxon>Spiralia</taxon>
        <taxon>Lophotrochozoa</taxon>
        <taxon>Mollusca</taxon>
        <taxon>Gastropoda</taxon>
        <taxon>Heterobranchia</taxon>
        <taxon>Euthyneura</taxon>
        <taxon>Panpulmonata</taxon>
        <taxon>Hygrophila</taxon>
        <taxon>Lymnaeoidea</taxon>
        <taxon>Planorbidae</taxon>
        <taxon>Biomphalaria</taxon>
    </lineage>
</organism>
<reference evidence="2" key="1">
    <citation type="submission" date="2020-05" db="UniProtKB">
        <authorList>
            <consortium name="EnsemblMetazoa"/>
        </authorList>
    </citation>
    <scope>IDENTIFICATION</scope>
    <source>
        <strain evidence="2">BB02</strain>
    </source>
</reference>
<proteinExistence type="inferred from homology"/>
<dbReference type="GO" id="GO:0005737">
    <property type="term" value="C:cytoplasm"/>
    <property type="evidence" value="ECO:0007669"/>
    <property type="project" value="TreeGrafter"/>
</dbReference>
<dbReference type="AlphaFoldDB" id="A0A2C9K527"/>
<dbReference type="VEuPathDB" id="VectorBase:BGLB013296"/>
<dbReference type="OrthoDB" id="9975421at2759"/>
<gene>
    <name evidence="2" type="primary">106051566</name>
</gene>
<evidence type="ECO:0000256" key="1">
    <source>
        <dbReference type="ARBA" id="ARBA00009952"/>
    </source>
</evidence>
<comment type="similarity">
    <text evidence="1">Belongs to the FAM136 family.</text>
</comment>
<dbReference type="Pfam" id="PF05811">
    <property type="entry name" value="DUF842"/>
    <property type="match status" value="1"/>
</dbReference>
<sequence length="123" mass="14367">MLFFLFIHHVQVDMYQCSAKCCQDSKASLEDVQRCIDNCSKDVNKAQAYLQNEIEIFQNRLQRCAMSCQDKIRDELPAKPSDRDVEKTRHTLEKCVIQCADKHVELVPALTKKMLETLKNRNF</sequence>
<dbReference type="PANTHER" id="PTHR21096">
    <property type="entry name" value="PROTEIN FAM136A"/>
    <property type="match status" value="1"/>
</dbReference>
<protein>
    <recommendedName>
        <fullName evidence="4">Protein FAM136A</fullName>
    </recommendedName>
</protein>
<dbReference type="KEGG" id="bgt:106051566"/>
<evidence type="ECO:0008006" key="4">
    <source>
        <dbReference type="Google" id="ProtNLM"/>
    </source>
</evidence>